<dbReference type="PANTHER" id="PTHR30532">
    <property type="entry name" value="IRON III DICITRATE-BINDING PERIPLASMIC PROTEIN"/>
    <property type="match status" value="1"/>
</dbReference>
<name>A0ABT8VLS8_9BACL</name>
<protein>
    <submittedName>
        <fullName evidence="6">ABC transporter substrate-binding protein</fullName>
    </submittedName>
</protein>
<comment type="caution">
    <text evidence="6">The sequence shown here is derived from an EMBL/GenBank/DDBJ whole genome shotgun (WGS) entry which is preliminary data.</text>
</comment>
<accession>A0ABT8VLS8</accession>
<evidence type="ECO:0000256" key="2">
    <source>
        <dbReference type="ARBA" id="ARBA00008814"/>
    </source>
</evidence>
<keyword evidence="4" id="KW-0732">Signal</keyword>
<dbReference type="InterPro" id="IPR002491">
    <property type="entry name" value="ABC_transptr_periplasmic_BD"/>
</dbReference>
<dbReference type="Pfam" id="PF01497">
    <property type="entry name" value="Peripla_BP_2"/>
    <property type="match status" value="1"/>
</dbReference>
<dbReference type="SUPFAM" id="SSF53807">
    <property type="entry name" value="Helical backbone' metal receptor"/>
    <property type="match status" value="1"/>
</dbReference>
<evidence type="ECO:0000313" key="7">
    <source>
        <dbReference type="Proteomes" id="UP001168883"/>
    </source>
</evidence>
<comment type="similarity">
    <text evidence="2">Belongs to the bacterial solute-binding protein 8 family.</text>
</comment>
<evidence type="ECO:0000313" key="6">
    <source>
        <dbReference type="EMBL" id="MDO3681933.1"/>
    </source>
</evidence>
<comment type="subcellular location">
    <subcellularLocation>
        <location evidence="1">Cell envelope</location>
    </subcellularLocation>
</comment>
<sequence length="339" mass="36500">MPGTRWTSYAMIGLIFVLLTACGGGPGPNASEASADGKTDGQAAAVPASRMVEHKFGNTQIPAQPKRIASIQLEDMLLSLDAPLVLANTVGAGNYLEQELKARHVKVLSDGKLNYESVLQAAPEVIVASDVITQEEYDALSKIAPTVTYNRRTWQSSILEIGRDLGVPEKAAAVMKAHEDAIKQAQEAVAKAVGEQATAALVRVTAKDLRLYFPAAPGEKRQGYATVLYHDLKLVPDPLVAQLQKKEPARENANVSMELLPQITADYLFVTVGSASGTAEELQKDLDSFAEIQKSPLWQSIPAVRKGRVFTVSAKHWISDGLLADEMKLKDAVKALTSQ</sequence>
<dbReference type="EMBL" id="JAUMKJ010000087">
    <property type="protein sequence ID" value="MDO3681933.1"/>
    <property type="molecule type" value="Genomic_DNA"/>
</dbReference>
<evidence type="ECO:0000256" key="3">
    <source>
        <dbReference type="ARBA" id="ARBA00022448"/>
    </source>
</evidence>
<dbReference type="Proteomes" id="UP001168883">
    <property type="component" value="Unassembled WGS sequence"/>
</dbReference>
<dbReference type="PROSITE" id="PS50983">
    <property type="entry name" value="FE_B12_PBP"/>
    <property type="match status" value="1"/>
</dbReference>
<proteinExistence type="inferred from homology"/>
<dbReference type="Gene3D" id="3.40.50.1980">
    <property type="entry name" value="Nitrogenase molybdenum iron protein domain"/>
    <property type="match status" value="2"/>
</dbReference>
<evidence type="ECO:0000256" key="1">
    <source>
        <dbReference type="ARBA" id="ARBA00004196"/>
    </source>
</evidence>
<dbReference type="PROSITE" id="PS51257">
    <property type="entry name" value="PROKAR_LIPOPROTEIN"/>
    <property type="match status" value="1"/>
</dbReference>
<reference evidence="6" key="1">
    <citation type="submission" date="2023-07" db="EMBL/GenBank/DDBJ databases">
        <authorList>
            <person name="Aktuganov G."/>
            <person name="Boyko T."/>
            <person name="Delegan Y."/>
            <person name="Galimzianova N."/>
            <person name="Gilvanova E."/>
            <person name="Korobov V."/>
            <person name="Kuzmina L."/>
            <person name="Melentiev A."/>
            <person name="Milman P."/>
            <person name="Ryabova A."/>
            <person name="Stupak E."/>
            <person name="Yasakov T."/>
            <person name="Zharikova N."/>
            <person name="Zhurenko E."/>
        </authorList>
    </citation>
    <scope>NUCLEOTIDE SEQUENCE</scope>
    <source>
        <strain evidence="6">IB-739</strain>
    </source>
</reference>
<feature type="domain" description="Fe/B12 periplasmic-binding" evidence="5">
    <location>
        <begin position="67"/>
        <end position="339"/>
    </location>
</feature>
<organism evidence="6 7">
    <name type="scientific">Paenibacillus ehimensis</name>
    <dbReference type="NCBI Taxonomy" id="79264"/>
    <lineage>
        <taxon>Bacteria</taxon>
        <taxon>Bacillati</taxon>
        <taxon>Bacillota</taxon>
        <taxon>Bacilli</taxon>
        <taxon>Bacillales</taxon>
        <taxon>Paenibacillaceae</taxon>
        <taxon>Paenibacillus</taxon>
    </lineage>
</organism>
<dbReference type="RefSeq" id="WP_127490318.1">
    <property type="nucleotide sequence ID" value="NZ_JARLKN010000079.1"/>
</dbReference>
<dbReference type="InterPro" id="IPR051313">
    <property type="entry name" value="Bact_iron-sidero_bind"/>
</dbReference>
<dbReference type="PANTHER" id="PTHR30532:SF24">
    <property type="entry name" value="FERRIC ENTEROBACTIN-BINDING PERIPLASMIC PROTEIN FEPB"/>
    <property type="match status" value="1"/>
</dbReference>
<keyword evidence="3" id="KW-0813">Transport</keyword>
<evidence type="ECO:0000256" key="4">
    <source>
        <dbReference type="ARBA" id="ARBA00022729"/>
    </source>
</evidence>
<gene>
    <name evidence="6" type="ORF">Q3C12_33605</name>
</gene>
<keyword evidence="7" id="KW-1185">Reference proteome</keyword>
<evidence type="ECO:0000259" key="5">
    <source>
        <dbReference type="PROSITE" id="PS50983"/>
    </source>
</evidence>